<dbReference type="InterPro" id="IPR023093">
    <property type="entry name" value="ScpA-like_C"/>
</dbReference>
<proteinExistence type="predicted"/>
<keyword evidence="1" id="KW-0159">Chromosome partition</keyword>
<name>A0A839QKB0_9MICC</name>
<evidence type="ECO:0000256" key="2">
    <source>
        <dbReference type="ARBA" id="ARBA00044777"/>
    </source>
</evidence>
<gene>
    <name evidence="3" type="ORF">E9229_002478</name>
</gene>
<dbReference type="Gene3D" id="1.10.10.580">
    <property type="entry name" value="Structural maintenance of chromosome 1. Chain E"/>
    <property type="match status" value="1"/>
</dbReference>
<reference evidence="3 4" key="1">
    <citation type="submission" date="2020-08" db="EMBL/GenBank/DDBJ databases">
        <title>Sequencing the genomes of 1000 actinobacteria strains.</title>
        <authorList>
            <person name="Klenk H.-P."/>
        </authorList>
    </citation>
    <scope>NUCLEOTIDE SEQUENCE [LARGE SCALE GENOMIC DNA]</scope>
    <source>
        <strain evidence="3 4">DSM 22826</strain>
    </source>
</reference>
<dbReference type="Pfam" id="PF02616">
    <property type="entry name" value="SMC_ScpA"/>
    <property type="match status" value="1"/>
</dbReference>
<dbReference type="PANTHER" id="PTHR33969">
    <property type="entry name" value="SEGREGATION AND CONDENSATION PROTEIN A"/>
    <property type="match status" value="1"/>
</dbReference>
<dbReference type="AlphaFoldDB" id="A0A839QKB0"/>
<dbReference type="Gene3D" id="6.10.250.2410">
    <property type="match status" value="1"/>
</dbReference>
<protein>
    <recommendedName>
        <fullName evidence="2">Segregation and condensation protein A</fullName>
    </recommendedName>
</protein>
<dbReference type="PANTHER" id="PTHR33969:SF2">
    <property type="entry name" value="SEGREGATION AND CONDENSATION PROTEIN A"/>
    <property type="match status" value="1"/>
</dbReference>
<sequence>MKAAAPDAGAVAETGTKDHGNGFELSLANFSGPFDLLLGLIAKRELDITEIALAEVTDEFISYIKALRVDSGDRALDEATEFLVVASTLLDLKAARLLPNAAAEEAEDFALLEARDLLFARLLQYKAFKEIAGWLGERFIEEADSFPRQVALEPDFAALLPDLIFNTTAEQLAEMARKVFAPKQVVPTEVALDHLHSAPVSIREQAELLAERLKSGVPVRFSALVADAGSQTVVIARFLALLELYREQVISFHQEAPLGELEVQWRADDPHWNAGTLIEEYEATASDADTGSGPREDPL</sequence>
<evidence type="ECO:0000313" key="4">
    <source>
        <dbReference type="Proteomes" id="UP000523000"/>
    </source>
</evidence>
<keyword evidence="4" id="KW-1185">Reference proteome</keyword>
<organism evidence="3 4">
    <name type="scientific">Paeniglutamicibacter cryotolerans</name>
    <dbReference type="NCBI Taxonomy" id="670079"/>
    <lineage>
        <taxon>Bacteria</taxon>
        <taxon>Bacillati</taxon>
        <taxon>Actinomycetota</taxon>
        <taxon>Actinomycetes</taxon>
        <taxon>Micrococcales</taxon>
        <taxon>Micrococcaceae</taxon>
        <taxon>Paeniglutamicibacter</taxon>
    </lineage>
</organism>
<dbReference type="EMBL" id="JACHVS010000001">
    <property type="protein sequence ID" value="MBB2996287.1"/>
    <property type="molecule type" value="Genomic_DNA"/>
</dbReference>
<accession>A0A839QKB0</accession>
<comment type="caution">
    <text evidence="3">The sequence shown here is derived from an EMBL/GenBank/DDBJ whole genome shotgun (WGS) entry which is preliminary data.</text>
</comment>
<dbReference type="RefSeq" id="WP_183511560.1">
    <property type="nucleotide sequence ID" value="NZ_BAABGK010000019.1"/>
</dbReference>
<evidence type="ECO:0000256" key="1">
    <source>
        <dbReference type="ARBA" id="ARBA00022829"/>
    </source>
</evidence>
<dbReference type="GO" id="GO:0007059">
    <property type="term" value="P:chromosome segregation"/>
    <property type="evidence" value="ECO:0007669"/>
    <property type="project" value="UniProtKB-KW"/>
</dbReference>
<evidence type="ECO:0000313" key="3">
    <source>
        <dbReference type="EMBL" id="MBB2996287.1"/>
    </source>
</evidence>
<dbReference type="InterPro" id="IPR003768">
    <property type="entry name" value="ScpA"/>
</dbReference>
<dbReference type="Proteomes" id="UP000523000">
    <property type="component" value="Unassembled WGS sequence"/>
</dbReference>